<proteinExistence type="predicted"/>
<feature type="non-terminal residue" evidence="1">
    <location>
        <position position="113"/>
    </location>
</feature>
<dbReference type="EMBL" id="CAJVPW010021552">
    <property type="protein sequence ID" value="CAG8693913.1"/>
    <property type="molecule type" value="Genomic_DNA"/>
</dbReference>
<evidence type="ECO:0000313" key="2">
    <source>
        <dbReference type="Proteomes" id="UP000789366"/>
    </source>
</evidence>
<organism evidence="1 2">
    <name type="scientific">Cetraspora pellucida</name>
    <dbReference type="NCBI Taxonomy" id="1433469"/>
    <lineage>
        <taxon>Eukaryota</taxon>
        <taxon>Fungi</taxon>
        <taxon>Fungi incertae sedis</taxon>
        <taxon>Mucoromycota</taxon>
        <taxon>Glomeromycotina</taxon>
        <taxon>Glomeromycetes</taxon>
        <taxon>Diversisporales</taxon>
        <taxon>Gigasporaceae</taxon>
        <taxon>Cetraspora</taxon>
    </lineage>
</organism>
<accession>A0ACA9P8V3</accession>
<dbReference type="Proteomes" id="UP000789366">
    <property type="component" value="Unassembled WGS sequence"/>
</dbReference>
<sequence length="113" mass="13557">MQTYQSYTLENDIKKNFRKPEVHEEANEVINKEAEIETLTDRFILEQADDLNDDLFQDFTLRPLINDTEEDPINTEILEKESSEFGNYDREYRSYFLNFTTTVLLVWITKHII</sequence>
<gene>
    <name evidence="1" type="ORF">SPELUC_LOCUS10907</name>
</gene>
<reference evidence="1" key="1">
    <citation type="submission" date="2021-06" db="EMBL/GenBank/DDBJ databases">
        <authorList>
            <person name="Kallberg Y."/>
            <person name="Tangrot J."/>
            <person name="Rosling A."/>
        </authorList>
    </citation>
    <scope>NUCLEOTIDE SEQUENCE</scope>
    <source>
        <strain evidence="1">28 12/20/2015</strain>
    </source>
</reference>
<name>A0ACA9P8V3_9GLOM</name>
<evidence type="ECO:0000313" key="1">
    <source>
        <dbReference type="EMBL" id="CAG8693913.1"/>
    </source>
</evidence>
<protein>
    <submittedName>
        <fullName evidence="1">2953_t:CDS:1</fullName>
    </submittedName>
</protein>
<keyword evidence="2" id="KW-1185">Reference proteome</keyword>
<comment type="caution">
    <text evidence="1">The sequence shown here is derived from an EMBL/GenBank/DDBJ whole genome shotgun (WGS) entry which is preliminary data.</text>
</comment>